<reference evidence="9 10" key="1">
    <citation type="submission" date="2017-06" db="EMBL/GenBank/DDBJ databases">
        <title>Celeribacter sp. TSPH2 complete genome sequence.</title>
        <authorList>
            <person name="Woo J.-H."/>
            <person name="Kim H.-S."/>
        </authorList>
    </citation>
    <scope>NUCLEOTIDE SEQUENCE [LARGE SCALE GENOMIC DNA]</scope>
    <source>
        <strain evidence="9 10">TSPH2</strain>
    </source>
</reference>
<dbReference type="CDD" id="cd06261">
    <property type="entry name" value="TM_PBP2"/>
    <property type="match status" value="1"/>
</dbReference>
<evidence type="ECO:0000256" key="2">
    <source>
        <dbReference type="ARBA" id="ARBA00022448"/>
    </source>
</evidence>
<feature type="transmembrane region" description="Helical" evidence="7">
    <location>
        <begin position="98"/>
        <end position="117"/>
    </location>
</feature>
<keyword evidence="4 7" id="KW-0812">Transmembrane</keyword>
<dbReference type="RefSeq" id="WP_096805243.1">
    <property type="nucleotide sequence ID" value="NZ_CP022196.1"/>
</dbReference>
<dbReference type="GO" id="GO:0055085">
    <property type="term" value="P:transmembrane transport"/>
    <property type="evidence" value="ECO:0007669"/>
    <property type="project" value="InterPro"/>
</dbReference>
<comment type="similarity">
    <text evidence="7">Belongs to the binding-protein-dependent transport system permease family.</text>
</comment>
<keyword evidence="2 7" id="KW-0813">Transport</keyword>
<keyword evidence="3" id="KW-1003">Cell membrane</keyword>
<keyword evidence="5 7" id="KW-1133">Transmembrane helix</keyword>
<dbReference type="GO" id="GO:0005886">
    <property type="term" value="C:plasma membrane"/>
    <property type="evidence" value="ECO:0007669"/>
    <property type="project" value="UniProtKB-SubCell"/>
</dbReference>
<dbReference type="PANTHER" id="PTHR30151">
    <property type="entry name" value="ALKANE SULFONATE ABC TRANSPORTER-RELATED, MEMBRANE SUBUNIT"/>
    <property type="match status" value="1"/>
</dbReference>
<protein>
    <submittedName>
        <fullName evidence="9">ABC transporter permease</fullName>
    </submittedName>
</protein>
<dbReference type="STRING" id="1758178.GCA_001550095_01321"/>
<evidence type="ECO:0000256" key="5">
    <source>
        <dbReference type="ARBA" id="ARBA00022989"/>
    </source>
</evidence>
<dbReference type="SUPFAM" id="SSF161098">
    <property type="entry name" value="MetI-like"/>
    <property type="match status" value="1"/>
</dbReference>
<dbReference type="Gene3D" id="1.10.3720.10">
    <property type="entry name" value="MetI-like"/>
    <property type="match status" value="1"/>
</dbReference>
<feature type="domain" description="ABC transmembrane type-1" evidence="8">
    <location>
        <begin position="59"/>
        <end position="241"/>
    </location>
</feature>
<accession>A0A291GAN2</accession>
<organism evidence="9 10">
    <name type="scientific">Celeribacter ethanolicus</name>
    <dbReference type="NCBI Taxonomy" id="1758178"/>
    <lineage>
        <taxon>Bacteria</taxon>
        <taxon>Pseudomonadati</taxon>
        <taxon>Pseudomonadota</taxon>
        <taxon>Alphaproteobacteria</taxon>
        <taxon>Rhodobacterales</taxon>
        <taxon>Roseobacteraceae</taxon>
        <taxon>Celeribacter</taxon>
    </lineage>
</organism>
<feature type="transmembrane region" description="Helical" evidence="7">
    <location>
        <begin position="66"/>
        <end position="86"/>
    </location>
</feature>
<dbReference type="KEGG" id="ceh:CEW89_05775"/>
<dbReference type="Pfam" id="PF00528">
    <property type="entry name" value="BPD_transp_1"/>
    <property type="match status" value="1"/>
</dbReference>
<name>A0A291GAN2_9RHOB</name>
<keyword evidence="10" id="KW-1185">Reference proteome</keyword>
<evidence type="ECO:0000256" key="7">
    <source>
        <dbReference type="RuleBase" id="RU363032"/>
    </source>
</evidence>
<evidence type="ECO:0000256" key="3">
    <source>
        <dbReference type="ARBA" id="ARBA00022475"/>
    </source>
</evidence>
<dbReference type="EMBL" id="CP022196">
    <property type="protein sequence ID" value="ATG47124.1"/>
    <property type="molecule type" value="Genomic_DNA"/>
</dbReference>
<evidence type="ECO:0000256" key="1">
    <source>
        <dbReference type="ARBA" id="ARBA00004651"/>
    </source>
</evidence>
<dbReference type="InterPro" id="IPR035906">
    <property type="entry name" value="MetI-like_sf"/>
</dbReference>
<evidence type="ECO:0000259" key="8">
    <source>
        <dbReference type="PROSITE" id="PS50928"/>
    </source>
</evidence>
<gene>
    <name evidence="9" type="ORF">CEW89_05775</name>
</gene>
<dbReference type="InterPro" id="IPR000515">
    <property type="entry name" value="MetI-like"/>
</dbReference>
<evidence type="ECO:0000256" key="4">
    <source>
        <dbReference type="ARBA" id="ARBA00022692"/>
    </source>
</evidence>
<dbReference type="OrthoDB" id="8443696at2"/>
<dbReference type="Proteomes" id="UP000217935">
    <property type="component" value="Chromosome"/>
</dbReference>
<evidence type="ECO:0000256" key="6">
    <source>
        <dbReference type="ARBA" id="ARBA00023136"/>
    </source>
</evidence>
<feature type="transmembrane region" description="Helical" evidence="7">
    <location>
        <begin position="221"/>
        <end position="240"/>
    </location>
</feature>
<dbReference type="PANTHER" id="PTHR30151:SF38">
    <property type="entry name" value="ALIPHATIC SULFONATES TRANSPORT PERMEASE PROTEIN SSUC-RELATED"/>
    <property type="match status" value="1"/>
</dbReference>
<proteinExistence type="inferred from homology"/>
<keyword evidence="6 7" id="KW-0472">Membrane</keyword>
<evidence type="ECO:0000313" key="10">
    <source>
        <dbReference type="Proteomes" id="UP000217935"/>
    </source>
</evidence>
<evidence type="ECO:0000313" key="9">
    <source>
        <dbReference type="EMBL" id="ATG47124.1"/>
    </source>
</evidence>
<sequence length="268" mass="29467">MDKTRITSVRYTALSLGGLVALWAFAAWVKADPEILPSPLAVMVVLADLIAKGTLWPQMQATLTRVILSFSAAMVLGTALGILLGLSPRLNRLFDPWVTVFLNLPALVVIVLCYLWIGLNEVAAITAVTLNKLAQVTVTLRDGTGARDRRLDEMAGLYRMHRLSYLRHVVLPQLAPYLAIAGRNGLAMIWKIVLVVEFLGRSNGIGFKIHLHFQNFQTAHVLAYALSFVAVMLVIEIAVIQPWERAAGRWRGDTRGDARALTPRPAAP</sequence>
<dbReference type="AlphaFoldDB" id="A0A291GAN2"/>
<comment type="subcellular location">
    <subcellularLocation>
        <location evidence="1 7">Cell membrane</location>
        <topology evidence="1 7">Multi-pass membrane protein</topology>
    </subcellularLocation>
</comment>
<dbReference type="PROSITE" id="PS50928">
    <property type="entry name" value="ABC_TM1"/>
    <property type="match status" value="1"/>
</dbReference>